<accession>A0A9P7FRV7</accession>
<reference evidence="1" key="1">
    <citation type="submission" date="2021-02" db="EMBL/GenBank/DDBJ databases">
        <authorList>
            <person name="Nieuwenhuis M."/>
            <person name="Van De Peppel L.J.J."/>
        </authorList>
    </citation>
    <scope>NUCLEOTIDE SEQUENCE</scope>
    <source>
        <strain evidence="1">D49</strain>
    </source>
</reference>
<sequence>MHKCRQKFALKITAGKVAVTDVMANISTLFGCDAGLDIPHAQVGHILSLNEIAGDSHMCYLPKTDEMAGFCCEHVHKLLSVKMGSDLTSVLSAAQAVKDGKVHIGKEFTIASISAHAAKNYGAKPVLHLILSV</sequence>
<dbReference type="Proteomes" id="UP000717328">
    <property type="component" value="Unassembled WGS sequence"/>
</dbReference>
<proteinExistence type="predicted"/>
<organism evidence="1 2">
    <name type="scientific">Sphagnurus paluster</name>
    <dbReference type="NCBI Taxonomy" id="117069"/>
    <lineage>
        <taxon>Eukaryota</taxon>
        <taxon>Fungi</taxon>
        <taxon>Dikarya</taxon>
        <taxon>Basidiomycota</taxon>
        <taxon>Agaricomycotina</taxon>
        <taxon>Agaricomycetes</taxon>
        <taxon>Agaricomycetidae</taxon>
        <taxon>Agaricales</taxon>
        <taxon>Tricholomatineae</taxon>
        <taxon>Lyophyllaceae</taxon>
        <taxon>Sphagnurus</taxon>
    </lineage>
</organism>
<name>A0A9P7FRV7_9AGAR</name>
<dbReference type="AlphaFoldDB" id="A0A9P7FRV7"/>
<evidence type="ECO:0000313" key="1">
    <source>
        <dbReference type="EMBL" id="KAG5634042.1"/>
    </source>
</evidence>
<dbReference type="PROSITE" id="PS51257">
    <property type="entry name" value="PROKAR_LIPOPROTEIN"/>
    <property type="match status" value="1"/>
</dbReference>
<evidence type="ECO:0000313" key="2">
    <source>
        <dbReference type="Proteomes" id="UP000717328"/>
    </source>
</evidence>
<gene>
    <name evidence="1" type="ORF">H0H81_003657</name>
</gene>
<dbReference type="EMBL" id="JABCKI010006693">
    <property type="protein sequence ID" value="KAG5634042.1"/>
    <property type="molecule type" value="Genomic_DNA"/>
</dbReference>
<keyword evidence="2" id="KW-1185">Reference proteome</keyword>
<protein>
    <submittedName>
        <fullName evidence="1">Uncharacterized protein</fullName>
    </submittedName>
</protein>
<dbReference type="OrthoDB" id="2691851at2759"/>
<reference evidence="1" key="2">
    <citation type="submission" date="2021-10" db="EMBL/GenBank/DDBJ databases">
        <title>Phylogenomics reveals ancestral predisposition of the termite-cultivated fungus Termitomyces towards a domesticated lifestyle.</title>
        <authorList>
            <person name="Auxier B."/>
            <person name="Grum-Grzhimaylo A."/>
            <person name="Cardenas M.E."/>
            <person name="Lodge J.D."/>
            <person name="Laessoe T."/>
            <person name="Pedersen O."/>
            <person name="Smith M.E."/>
            <person name="Kuyper T.W."/>
            <person name="Franco-Molano E.A."/>
            <person name="Baroni T.J."/>
            <person name="Aanen D.K."/>
        </authorList>
    </citation>
    <scope>NUCLEOTIDE SEQUENCE</scope>
    <source>
        <strain evidence="1">D49</strain>
    </source>
</reference>
<comment type="caution">
    <text evidence="1">The sequence shown here is derived from an EMBL/GenBank/DDBJ whole genome shotgun (WGS) entry which is preliminary data.</text>
</comment>